<comment type="caution">
    <text evidence="2">The sequence shown here is derived from an EMBL/GenBank/DDBJ whole genome shotgun (WGS) entry which is preliminary data.</text>
</comment>
<accession>A0ABQ3SIS7</accession>
<feature type="domain" description="DUF4253" evidence="1">
    <location>
        <begin position="167"/>
        <end position="276"/>
    </location>
</feature>
<sequence>MTTHSKPLVALSADPTGGTLGLSLPAGSLVSETGDGPWREPLLWMADGAAMPGAWARCQPVGDAVGLRPVLLQDESGIGEWWGGGLDPGMVSDPGDHHAEDVLRDLWESAVSDAEEDQDEEDAAEAIAPFTRRWPGLASAGGAPADPDATAGDVADGLIGPWLESPRLALVPVGRSADLPAAIGWSGPVHYESDVARLCAVLRSWEDRFGARVVALSHARLDVSVAVPPQSPDEALAVAAEHFAFCPDNVLQGYESILLYAEQALLGNAHWTFWWD</sequence>
<dbReference type="Proteomes" id="UP000613974">
    <property type="component" value="Unassembled WGS sequence"/>
</dbReference>
<keyword evidence="3" id="KW-1185">Reference proteome</keyword>
<proteinExistence type="predicted"/>
<gene>
    <name evidence="2" type="ORF">Snoj_19630</name>
</gene>
<organism evidence="2 3">
    <name type="scientific">Streptomyces nojiriensis</name>
    <dbReference type="NCBI Taxonomy" id="66374"/>
    <lineage>
        <taxon>Bacteria</taxon>
        <taxon>Bacillati</taxon>
        <taxon>Actinomycetota</taxon>
        <taxon>Actinomycetes</taxon>
        <taxon>Kitasatosporales</taxon>
        <taxon>Streptomycetaceae</taxon>
        <taxon>Streptomyces</taxon>
    </lineage>
</organism>
<reference evidence="3" key="1">
    <citation type="submission" date="2023-07" db="EMBL/GenBank/DDBJ databases">
        <title>Whole genome shotgun sequence of Streptomyces nojiriensis NBRC 13794.</title>
        <authorList>
            <person name="Komaki H."/>
            <person name="Tamura T."/>
        </authorList>
    </citation>
    <scope>NUCLEOTIDE SEQUENCE [LARGE SCALE GENOMIC DNA]</scope>
    <source>
        <strain evidence="3">NBRC 13794</strain>
    </source>
</reference>
<evidence type="ECO:0000313" key="3">
    <source>
        <dbReference type="Proteomes" id="UP000613974"/>
    </source>
</evidence>
<dbReference type="GeneID" id="95594352"/>
<dbReference type="Pfam" id="PF14062">
    <property type="entry name" value="DUF4253"/>
    <property type="match status" value="1"/>
</dbReference>
<dbReference type="InterPro" id="IPR025349">
    <property type="entry name" value="DUF4253"/>
</dbReference>
<evidence type="ECO:0000259" key="1">
    <source>
        <dbReference type="Pfam" id="PF14062"/>
    </source>
</evidence>
<name>A0ABQ3SIS7_9ACTN</name>
<dbReference type="EMBL" id="BNEC01000003">
    <property type="protein sequence ID" value="GHI68045.1"/>
    <property type="molecule type" value="Genomic_DNA"/>
</dbReference>
<protein>
    <recommendedName>
        <fullName evidence="1">DUF4253 domain-containing protein</fullName>
    </recommendedName>
</protein>
<evidence type="ECO:0000313" key="2">
    <source>
        <dbReference type="EMBL" id="GHI68045.1"/>
    </source>
</evidence>
<dbReference type="RefSeq" id="WP_189745152.1">
    <property type="nucleotide sequence ID" value="NZ_BMRL01000017.1"/>
</dbReference>